<dbReference type="InterPro" id="IPR006059">
    <property type="entry name" value="SBP"/>
</dbReference>
<dbReference type="Pfam" id="PF13416">
    <property type="entry name" value="SBP_bac_8"/>
    <property type="match status" value="1"/>
</dbReference>
<keyword evidence="1" id="KW-0812">Transmembrane</keyword>
<feature type="transmembrane region" description="Helical" evidence="1">
    <location>
        <begin position="9"/>
        <end position="26"/>
    </location>
</feature>
<evidence type="ECO:0000256" key="1">
    <source>
        <dbReference type="SAM" id="Phobius"/>
    </source>
</evidence>
<dbReference type="EMBL" id="JXKD01000006">
    <property type="protein sequence ID" value="OJG10734.1"/>
    <property type="molecule type" value="Genomic_DNA"/>
</dbReference>
<name>A0A1L8QTD6_9ENTE</name>
<comment type="caution">
    <text evidence="2">The sequence shown here is derived from an EMBL/GenBank/DDBJ whole genome shotgun (WGS) entry which is preliminary data.</text>
</comment>
<evidence type="ECO:0000313" key="2">
    <source>
        <dbReference type="EMBL" id="OJG10734.1"/>
    </source>
</evidence>
<dbReference type="STRING" id="328396.RU93_GL001947"/>
<keyword evidence="1" id="KW-0472">Membrane</keyword>
<gene>
    <name evidence="2" type="ORF">RU93_GL001947</name>
</gene>
<dbReference type="RefSeq" id="WP_071874655.1">
    <property type="nucleotide sequence ID" value="NZ_JBHSHF010000021.1"/>
</dbReference>
<protein>
    <submittedName>
        <fullName evidence="2">ABC transporter, solute-binding protein</fullName>
    </submittedName>
</protein>
<keyword evidence="1" id="KW-1133">Transmembrane helix</keyword>
<dbReference type="AlphaFoldDB" id="A0A1L8QTD6"/>
<organism evidence="2 3">
    <name type="scientific">Enterococcus aquimarinus</name>
    <dbReference type="NCBI Taxonomy" id="328396"/>
    <lineage>
        <taxon>Bacteria</taxon>
        <taxon>Bacillati</taxon>
        <taxon>Bacillota</taxon>
        <taxon>Bacilli</taxon>
        <taxon>Lactobacillales</taxon>
        <taxon>Enterococcaceae</taxon>
        <taxon>Enterococcus</taxon>
    </lineage>
</organism>
<dbReference type="Gene3D" id="3.40.190.10">
    <property type="entry name" value="Periplasmic binding protein-like II"/>
    <property type="match status" value="1"/>
</dbReference>
<proteinExistence type="predicted"/>
<accession>A0A1L8QTD6</accession>
<dbReference type="PANTHER" id="PTHR43649">
    <property type="entry name" value="ARABINOSE-BINDING PROTEIN-RELATED"/>
    <property type="match status" value="1"/>
</dbReference>
<sequence length="947" mass="108321">MKNSKEEKLLQFLCMFFLTFCLFYYGNVNGYADDTQVENYKSFSEKNKEANYFDGEKLTIKSEMVITPGTKKLISVNVPSAGLYFLGFHYSIQTESILPTQVELKINGKSQYQEMKNLQFKNTWIPEEILSTDRYGNEMSPEVDPLNETQFTYLSDINGYSDFPLAVWFEQGSNELELSSIEGELSLESIELSAKNDINRLNLSKDLTEDPTGNHQITVEGEKNVTQNSSSIRPNGAFDDYLTPYDSRKRVMNFLDGMSFSNIGDQVTYEVDIPEDGYYYIALNYRQDTKIDFPVFLNIEVNDEIPSESFLSQPIPYTSSFSSYTFKKKETDQNVAIYLEKGTQKLSLEITTSPTGEILSRIAEIIKELQSLSLSIDNLLGSSVDKNRDINLEEYLPGTMSQLESWIIELEDFEKQIQALAQVDKTPGAFTQIVTVRKQLESLLNDPRRLANRTNELSKDSGSAAANLATLLQESNRNNLSIDQIIFYQDSLTLKKPNVFLKAINSVRRFTNSFNEQAYAVNVEKEDESVQVWVNRPRQYVELMQRMIDQDFTEKTGIKVDLSIMPDANKLILSNASGNAPDVALGVNYAMPFDMGIRDALVDLSDFEGFDELIEQYPSKLLTPSTIGEKVYAIPETMNFYVLFYRSDILESLNLEVPDTMNELIEMLPALNQRGMSAFYPTATLGTSFKIFPWTMPIVYQNDGEFYTDDILKSGVNQDNTVEGLRQLTNLFTIYNMPKDVPSFYQQFRDGSTPIGIADFGNYNLILNAAPEISNVWDIALMPGYENQEGTVERWSSGGAESSIMFESSENKENSWEFMNWWLQSDTQKDFGTGLQTVYGKEYMWNTANLEAFQDLPWPTTDKDVILQQSQWINEVPRVLGTYMVEREISNVYNSVVVDGKNLRKAIDLSTKRINRETLRKLEEFGYYYDGELIQQYPMPVERKEQE</sequence>
<dbReference type="Gene3D" id="2.60.120.260">
    <property type="entry name" value="Galactose-binding domain-like"/>
    <property type="match status" value="2"/>
</dbReference>
<dbReference type="SUPFAM" id="SSF53850">
    <property type="entry name" value="Periplasmic binding protein-like II"/>
    <property type="match status" value="1"/>
</dbReference>
<reference evidence="2 3" key="1">
    <citation type="submission" date="2014-12" db="EMBL/GenBank/DDBJ databases">
        <title>Draft genome sequences of 29 type strains of Enterococci.</title>
        <authorList>
            <person name="Zhong Z."/>
            <person name="Sun Z."/>
            <person name="Liu W."/>
            <person name="Zhang W."/>
            <person name="Zhang H."/>
        </authorList>
    </citation>
    <scope>NUCLEOTIDE SEQUENCE [LARGE SCALE GENOMIC DNA]</scope>
    <source>
        <strain evidence="2 3">DSM 17690</strain>
    </source>
</reference>
<dbReference type="PANTHER" id="PTHR43649:SF27">
    <property type="entry name" value="EXTRACELLULAR SOLUTE-BINDING PROTEIN FAMILY 1"/>
    <property type="match status" value="1"/>
</dbReference>
<dbReference type="InterPro" id="IPR050490">
    <property type="entry name" value="Bact_solute-bd_prot1"/>
</dbReference>
<keyword evidence="3" id="KW-1185">Reference proteome</keyword>
<dbReference type="Proteomes" id="UP000182149">
    <property type="component" value="Unassembled WGS sequence"/>
</dbReference>
<evidence type="ECO:0000313" key="3">
    <source>
        <dbReference type="Proteomes" id="UP000182149"/>
    </source>
</evidence>